<dbReference type="PANTHER" id="PTHR10185">
    <property type="entry name" value="PHOSPHOLIPASE D - RELATED"/>
    <property type="match status" value="1"/>
</dbReference>
<dbReference type="SUPFAM" id="SSF56024">
    <property type="entry name" value="Phospholipase D/nuclease"/>
    <property type="match status" value="2"/>
</dbReference>
<evidence type="ECO:0000256" key="1">
    <source>
        <dbReference type="ARBA" id="ARBA00008664"/>
    </source>
</evidence>
<dbReference type="EMBL" id="GIFK01003679">
    <property type="protein sequence ID" value="NBJ61382.1"/>
    <property type="molecule type" value="Transcribed_RNA"/>
</dbReference>
<dbReference type="SMART" id="SM00155">
    <property type="entry name" value="PLDc"/>
    <property type="match status" value="2"/>
</dbReference>
<dbReference type="Gene3D" id="3.30.870.10">
    <property type="entry name" value="Endonuclease Chain A"/>
    <property type="match status" value="2"/>
</dbReference>
<feature type="domain" description="PLD phosphodiesterase" evidence="3">
    <location>
        <begin position="433"/>
        <end position="459"/>
    </location>
</feature>
<dbReference type="CDD" id="cd09106">
    <property type="entry name" value="PLDc_vPLD3_4_5_like_1"/>
    <property type="match status" value="1"/>
</dbReference>
<feature type="domain" description="PLD phosphodiesterase" evidence="3">
    <location>
        <begin position="216"/>
        <end position="243"/>
    </location>
</feature>
<dbReference type="Pfam" id="PF13918">
    <property type="entry name" value="PLDc_3"/>
    <property type="match status" value="1"/>
</dbReference>
<evidence type="ECO:0000256" key="2">
    <source>
        <dbReference type="SAM" id="Phobius"/>
    </source>
</evidence>
<dbReference type="AlphaFoldDB" id="A0A6B2EFG0"/>
<dbReference type="PANTHER" id="PTHR10185:SF17">
    <property type="entry name" value="GM01519P-RELATED"/>
    <property type="match status" value="1"/>
</dbReference>
<proteinExistence type="inferred from homology"/>
<organism evidence="4">
    <name type="scientific">Phlebotomus kandelakii</name>
    <dbReference type="NCBI Taxonomy" id="1109342"/>
    <lineage>
        <taxon>Eukaryota</taxon>
        <taxon>Metazoa</taxon>
        <taxon>Ecdysozoa</taxon>
        <taxon>Arthropoda</taxon>
        <taxon>Hexapoda</taxon>
        <taxon>Insecta</taxon>
        <taxon>Pterygota</taxon>
        <taxon>Neoptera</taxon>
        <taxon>Endopterygota</taxon>
        <taxon>Diptera</taxon>
        <taxon>Nematocera</taxon>
        <taxon>Psychodoidea</taxon>
        <taxon>Psychodidae</taxon>
        <taxon>Phlebotomus</taxon>
        <taxon>Larroussius</taxon>
    </lineage>
</organism>
<dbReference type="GO" id="GO:0003824">
    <property type="term" value="F:catalytic activity"/>
    <property type="evidence" value="ECO:0007669"/>
    <property type="project" value="InterPro"/>
</dbReference>
<evidence type="ECO:0000313" key="4">
    <source>
        <dbReference type="EMBL" id="NBJ61382.1"/>
    </source>
</evidence>
<name>A0A6B2EFG0_9DIPT</name>
<keyword evidence="2" id="KW-0812">Transmembrane</keyword>
<sequence>MKLQINVFDADDNDKKSTVLESNTNTAQDDDFELWDQHSDMLREQQGPMWGHNAWCKPSCIPISVILILIVLVVLLPLLDHSNEKAANRLNTFLCQDSCNIQLVESIPEGLTYPAGSVALGSTFEAWQTLLALATKSIDIASFYWTLRSADVVNHTSSWQGEQIFQQLLVAGTKRGVALRVAQSAPTQAQPNIDTEILIKRGAAQVRSVNFPKLLGGGVLHTKLWIVDGQHLYLGSANMDWRSLTQVKELGVLVTNCTCLAMDVAKIFNVYWDMGDENAQIPDKWPDSYATKYNFDTPLRVNFNNSQFSSNIFFSSSPPPMSTAGREEDVDAIVKIIAHAEKFIHIAVMDYFPLTIYTPKIQFWPKIDNALRKAAIENKVSVKLLISWWNNSRPAEDYFLRSLEDISNAYQNVDVQIKRFIVPSSDDQARIPFARVNHNKYMVTDNVAFVGTSNWSGDYFIDTAGIGLMMMDSPNTHPNGTESDSLRLNLAAIFDRDWQSPYAVDLIK</sequence>
<keyword evidence="2" id="KW-0472">Membrane</keyword>
<comment type="similarity">
    <text evidence="1">Belongs to the phospholipase D family.</text>
</comment>
<dbReference type="PROSITE" id="PS50035">
    <property type="entry name" value="PLD"/>
    <property type="match status" value="2"/>
</dbReference>
<evidence type="ECO:0000259" key="3">
    <source>
        <dbReference type="PROSITE" id="PS50035"/>
    </source>
</evidence>
<dbReference type="InterPro" id="IPR032803">
    <property type="entry name" value="PLDc_3"/>
</dbReference>
<dbReference type="CDD" id="cd09107">
    <property type="entry name" value="PLDc_vPLD3_4_5_like_2"/>
    <property type="match status" value="1"/>
</dbReference>
<dbReference type="InterPro" id="IPR050874">
    <property type="entry name" value="Diverse_PLD-related"/>
</dbReference>
<keyword evidence="2" id="KW-1133">Transmembrane helix</keyword>
<protein>
    <submittedName>
        <fullName evidence="4">Putative phospholipase d</fullName>
    </submittedName>
</protein>
<reference evidence="4" key="1">
    <citation type="submission" date="2019-10" db="EMBL/GenBank/DDBJ databases">
        <title>Short sand fly seasons in Tbilisi, Georgia, hinder development of host immunity to saliva of the visceral leishmaniasis vector Phlebotomus kandelakii.</title>
        <authorList>
            <person name="Oliveira F."/>
            <person name="Giorgobiani E."/>
            <person name="Guimaraes-Costa A.B."/>
            <person name="Abdeladhim M."/>
            <person name="Oristian J."/>
            <person name="Tskhvaradze L."/>
            <person name="Tsertsvadze N."/>
            <person name="Zakalashvili M."/>
            <person name="Valenzuela J.G."/>
            <person name="Kamhawi S."/>
        </authorList>
    </citation>
    <scope>NUCLEOTIDE SEQUENCE</scope>
    <source>
        <strain evidence="4">Wild-capture in Tbilisi</strain>
        <tissue evidence="4">Salivary glands</tissue>
    </source>
</reference>
<feature type="transmembrane region" description="Helical" evidence="2">
    <location>
        <begin position="59"/>
        <end position="79"/>
    </location>
</feature>
<accession>A0A6B2EFG0</accession>
<dbReference type="InterPro" id="IPR001736">
    <property type="entry name" value="PLipase_D/transphosphatidylase"/>
</dbReference>